<evidence type="ECO:0000313" key="3">
    <source>
        <dbReference type="Proteomes" id="UP000198531"/>
    </source>
</evidence>
<sequence>MSAALRTGVRLGLNRPGVFCVVAAALTLEFVARVAVGVVANPLSAVLLPPFLGVLVLGGAFPVVRAAAADEESPWVAFPATVGARWPSLLAFAAVGHLLAVVVGTGLFLVGDTAVRYLVYAAVGEHLPAGFVVYLPVVGVAGGALLAWSLLPPAVGPLLDREELRPGLRAGLRTAALTVVEAPRRTAVVLAAHAVGTAVVAATALTALVYTGGVRSPLRLLLVGGGLTLIAGTVLTQFVYSTHVASSLRPVPTPDAETLAALPTRRVAVAALLCVSLVAGAGAVRVTETRPMDTAPEPLPDDPTAAYAVALENTDRSDHVYVATSNVSGEDRATARRVAVDRSNRRYLDRTVIAAPDLTTRTTLYGSSGVVAYDSRSVTAGGANASRPTAGFGTVAAAPGYWTVRHGTALGASAGGRFSLPTPRTGQWRVANRADGRLTLVATGEAAYEAAFGHSPPASVSVESARVRMVVDTDRGVVTGGDATVRTRRTAAATGTENATNAANATNATTETRRSVTTFRYDARVDTSVGRPARLRSPTLSEWAWRLFTY</sequence>
<dbReference type="RefSeq" id="WP_089806744.1">
    <property type="nucleotide sequence ID" value="NZ_FOYT01000001.1"/>
</dbReference>
<reference evidence="3" key="1">
    <citation type="submission" date="2016-10" db="EMBL/GenBank/DDBJ databases">
        <authorList>
            <person name="Varghese N."/>
            <person name="Submissions S."/>
        </authorList>
    </citation>
    <scope>NUCLEOTIDE SEQUENCE [LARGE SCALE GENOMIC DNA]</scope>
    <source>
        <strain evidence="3">CGMCC 1.7736</strain>
    </source>
</reference>
<evidence type="ECO:0000256" key="1">
    <source>
        <dbReference type="SAM" id="Phobius"/>
    </source>
</evidence>
<keyword evidence="3" id="KW-1185">Reference proteome</keyword>
<accession>A0A1I6GZM9</accession>
<dbReference type="STRING" id="553469.SAMN04487947_1877"/>
<feature type="transmembrane region" description="Helical" evidence="1">
    <location>
        <begin position="46"/>
        <end position="68"/>
    </location>
</feature>
<feature type="transmembrane region" description="Helical" evidence="1">
    <location>
        <begin position="88"/>
        <end position="110"/>
    </location>
</feature>
<gene>
    <name evidence="2" type="ORF">SAMN04487947_1877</name>
</gene>
<dbReference type="EMBL" id="FOYT01000001">
    <property type="protein sequence ID" value="SFR47629.1"/>
    <property type="molecule type" value="Genomic_DNA"/>
</dbReference>
<keyword evidence="1" id="KW-0812">Transmembrane</keyword>
<keyword evidence="1" id="KW-1133">Transmembrane helix</keyword>
<protein>
    <submittedName>
        <fullName evidence="2">Uncharacterized protein</fullName>
    </submittedName>
</protein>
<dbReference type="AlphaFoldDB" id="A0A1I6GZM9"/>
<name>A0A1I6GZM9_9EURY</name>
<keyword evidence="1" id="KW-0472">Membrane</keyword>
<feature type="transmembrane region" description="Helical" evidence="1">
    <location>
        <begin position="131"/>
        <end position="151"/>
    </location>
</feature>
<feature type="transmembrane region" description="Helical" evidence="1">
    <location>
        <begin position="220"/>
        <end position="240"/>
    </location>
</feature>
<dbReference type="Proteomes" id="UP000198531">
    <property type="component" value="Unassembled WGS sequence"/>
</dbReference>
<evidence type="ECO:0000313" key="2">
    <source>
        <dbReference type="EMBL" id="SFR47629.1"/>
    </source>
</evidence>
<dbReference type="OrthoDB" id="346502at2157"/>
<organism evidence="2 3">
    <name type="scientific">Halogeometricum rufum</name>
    <dbReference type="NCBI Taxonomy" id="553469"/>
    <lineage>
        <taxon>Archaea</taxon>
        <taxon>Methanobacteriati</taxon>
        <taxon>Methanobacteriota</taxon>
        <taxon>Stenosarchaea group</taxon>
        <taxon>Halobacteria</taxon>
        <taxon>Halobacteriales</taxon>
        <taxon>Haloferacaceae</taxon>
        <taxon>Halogeometricum</taxon>
    </lineage>
</organism>
<feature type="transmembrane region" description="Helical" evidence="1">
    <location>
        <begin position="187"/>
        <end position="208"/>
    </location>
</feature>
<proteinExistence type="predicted"/>
<feature type="transmembrane region" description="Helical" evidence="1">
    <location>
        <begin position="16"/>
        <end position="39"/>
    </location>
</feature>